<comment type="pathway">
    <text evidence="4">Amino-acid biosynthesis.</text>
</comment>
<dbReference type="EMBL" id="PXYW01000026">
    <property type="protein sequence ID" value="PSR33120.1"/>
    <property type="molecule type" value="Genomic_DNA"/>
</dbReference>
<dbReference type="GO" id="GO:0000105">
    <property type="term" value="P:L-histidine biosynthetic process"/>
    <property type="evidence" value="ECO:0007669"/>
    <property type="project" value="UniProtKB-KW"/>
</dbReference>
<proteinExistence type="inferred from homology"/>
<protein>
    <recommendedName>
        <fullName evidence="8">1-(5-phosphoribosyl)-5-((5-phosphoribosylamino)methylideneamino)imidazole-4-carboxamide isomerase</fullName>
    </recommendedName>
</protein>
<dbReference type="Pfam" id="PF00977">
    <property type="entry name" value="His_biosynth"/>
    <property type="match status" value="1"/>
</dbReference>
<name>A0A2T2XF43_9FIRM</name>
<dbReference type="InterPro" id="IPR006062">
    <property type="entry name" value="His_biosynth"/>
</dbReference>
<gene>
    <name evidence="6" type="ORF">C7B46_11140</name>
</gene>
<evidence type="ECO:0000256" key="5">
    <source>
        <dbReference type="RuleBase" id="RU003657"/>
    </source>
</evidence>
<evidence type="ECO:0000313" key="7">
    <source>
        <dbReference type="Proteomes" id="UP000242972"/>
    </source>
</evidence>
<evidence type="ECO:0000256" key="4">
    <source>
        <dbReference type="ARBA" id="ARBA00029440"/>
    </source>
</evidence>
<dbReference type="InterPro" id="IPR011060">
    <property type="entry name" value="RibuloseP-bd_barrel"/>
</dbReference>
<dbReference type="Gene3D" id="3.20.20.70">
    <property type="entry name" value="Aldolase class I"/>
    <property type="match status" value="1"/>
</dbReference>
<comment type="caution">
    <text evidence="6">The sequence shown here is derived from an EMBL/GenBank/DDBJ whole genome shotgun (WGS) entry which is preliminary data.</text>
</comment>
<evidence type="ECO:0000256" key="2">
    <source>
        <dbReference type="ARBA" id="ARBA00022605"/>
    </source>
</evidence>
<dbReference type="SUPFAM" id="SSF51366">
    <property type="entry name" value="Ribulose-phoshate binding barrel"/>
    <property type="match status" value="1"/>
</dbReference>
<evidence type="ECO:0000256" key="3">
    <source>
        <dbReference type="ARBA" id="ARBA00023102"/>
    </source>
</evidence>
<evidence type="ECO:0000313" key="6">
    <source>
        <dbReference type="EMBL" id="PSR33120.1"/>
    </source>
</evidence>
<keyword evidence="3 5" id="KW-0368">Histidine biosynthesis</keyword>
<accession>A0A2T2XF43</accession>
<sequence length="232" mass="25625">MMRVISNFSSIPVIPVIHLSSGRVVQWDALGRITRRDPHANPLRLTLTWAERGVHLIHIVDLDAATGRPSTVPALMMGLRSQPVTVRLAGGIHDEIAARNRKAFGIQEIVVSTALHTTGTMQKILAVYPSSQVLAGLYCRDGQLFIGRDEEPIAEELLSDRMREFGLRRIVLTSQFPESIALNHNRLLISRLAQQGFEIWVAGSVESDIDVLTLSDHGVAGVLMDRAYPLPQ</sequence>
<comment type="similarity">
    <text evidence="1 5">Belongs to the HisA/HisF family.</text>
</comment>
<dbReference type="AlphaFoldDB" id="A0A2T2XF43"/>
<dbReference type="InterPro" id="IPR013785">
    <property type="entry name" value="Aldolase_TIM"/>
</dbReference>
<dbReference type="Proteomes" id="UP000242972">
    <property type="component" value="Unassembled WGS sequence"/>
</dbReference>
<reference evidence="6 7" key="1">
    <citation type="journal article" date="2014" name="BMC Genomics">
        <title>Comparison of environmental and isolate Sulfobacillus genomes reveals diverse carbon, sulfur, nitrogen, and hydrogen metabolisms.</title>
        <authorList>
            <person name="Justice N.B."/>
            <person name="Norman A."/>
            <person name="Brown C.T."/>
            <person name="Singh A."/>
            <person name="Thomas B.C."/>
            <person name="Banfield J.F."/>
        </authorList>
    </citation>
    <scope>NUCLEOTIDE SEQUENCE [LARGE SCALE GENOMIC DNA]</scope>
    <source>
        <strain evidence="6">AMDSBA4</strain>
    </source>
</reference>
<evidence type="ECO:0008006" key="8">
    <source>
        <dbReference type="Google" id="ProtNLM"/>
    </source>
</evidence>
<organism evidence="6 7">
    <name type="scientific">Sulfobacillus benefaciens</name>
    <dbReference type="NCBI Taxonomy" id="453960"/>
    <lineage>
        <taxon>Bacteria</taxon>
        <taxon>Bacillati</taxon>
        <taxon>Bacillota</taxon>
        <taxon>Clostridia</taxon>
        <taxon>Eubacteriales</taxon>
        <taxon>Clostridiales Family XVII. Incertae Sedis</taxon>
        <taxon>Sulfobacillus</taxon>
    </lineage>
</organism>
<evidence type="ECO:0000256" key="1">
    <source>
        <dbReference type="ARBA" id="ARBA00009667"/>
    </source>
</evidence>
<keyword evidence="2 5" id="KW-0028">Amino-acid biosynthesis</keyword>